<evidence type="ECO:0000313" key="3">
    <source>
        <dbReference type="Proteomes" id="UP001144313"/>
    </source>
</evidence>
<name>A0A9W6GBV3_9ACTN</name>
<evidence type="ECO:0000313" key="2">
    <source>
        <dbReference type="EMBL" id="GLI43838.1"/>
    </source>
</evidence>
<feature type="transmembrane region" description="Helical" evidence="1">
    <location>
        <begin position="124"/>
        <end position="146"/>
    </location>
</feature>
<keyword evidence="1" id="KW-1133">Transmembrane helix</keyword>
<dbReference type="SUPFAM" id="SSF103473">
    <property type="entry name" value="MFS general substrate transporter"/>
    <property type="match status" value="1"/>
</dbReference>
<reference evidence="2" key="1">
    <citation type="submission" date="2022-12" db="EMBL/GenBank/DDBJ databases">
        <title>Reference genome sequencing for broad-spectrum identification of bacterial and archaeal isolates by mass spectrometry.</title>
        <authorList>
            <person name="Sekiguchi Y."/>
            <person name="Tourlousse D.M."/>
        </authorList>
    </citation>
    <scope>NUCLEOTIDE SEQUENCE</scope>
    <source>
        <strain evidence="2">LLR39Z86</strain>
    </source>
</reference>
<organism evidence="2 3">
    <name type="scientific">Glycomyces algeriensis</name>
    <dbReference type="NCBI Taxonomy" id="256037"/>
    <lineage>
        <taxon>Bacteria</taxon>
        <taxon>Bacillati</taxon>
        <taxon>Actinomycetota</taxon>
        <taxon>Actinomycetes</taxon>
        <taxon>Glycomycetales</taxon>
        <taxon>Glycomycetaceae</taxon>
        <taxon>Glycomyces</taxon>
    </lineage>
</organism>
<sequence length="162" mass="17113">MRLSGDIVATMLVNGPPPHPEPGSGPVWPSRLGLALVMTVSQMVAATAVFALSWIPALNIASEGLDDRSGSEYLIYGAVAALIMAAIVGLATAVRMRMPMFGLYALPVPLAVLVLWQLQSHPDAPWFGLLVCLAGNSVIALATTGLPHRPRKPRRSDRGIPS</sequence>
<protein>
    <submittedName>
        <fullName evidence="2">Uncharacterized protein</fullName>
    </submittedName>
</protein>
<dbReference type="Proteomes" id="UP001144313">
    <property type="component" value="Unassembled WGS sequence"/>
</dbReference>
<dbReference type="EMBL" id="BSDT01000001">
    <property type="protein sequence ID" value="GLI43838.1"/>
    <property type="molecule type" value="Genomic_DNA"/>
</dbReference>
<gene>
    <name evidence="2" type="ORF">GALLR39Z86_36880</name>
</gene>
<evidence type="ECO:0000256" key="1">
    <source>
        <dbReference type="SAM" id="Phobius"/>
    </source>
</evidence>
<keyword evidence="1" id="KW-0472">Membrane</keyword>
<feature type="transmembrane region" description="Helical" evidence="1">
    <location>
        <begin position="32"/>
        <end position="55"/>
    </location>
</feature>
<keyword evidence="1" id="KW-0812">Transmembrane</keyword>
<comment type="caution">
    <text evidence="2">The sequence shown here is derived from an EMBL/GenBank/DDBJ whole genome shotgun (WGS) entry which is preliminary data.</text>
</comment>
<feature type="transmembrane region" description="Helical" evidence="1">
    <location>
        <begin position="101"/>
        <end position="118"/>
    </location>
</feature>
<proteinExistence type="predicted"/>
<accession>A0A9W6GBV3</accession>
<keyword evidence="3" id="KW-1185">Reference proteome</keyword>
<feature type="transmembrane region" description="Helical" evidence="1">
    <location>
        <begin position="75"/>
        <end position="94"/>
    </location>
</feature>
<dbReference type="InterPro" id="IPR036259">
    <property type="entry name" value="MFS_trans_sf"/>
</dbReference>
<dbReference type="AlphaFoldDB" id="A0A9W6GBV3"/>